<evidence type="ECO:0000313" key="3">
    <source>
        <dbReference type="Proteomes" id="UP001500729"/>
    </source>
</evidence>
<keyword evidence="3" id="KW-1185">Reference proteome</keyword>
<keyword evidence="1" id="KW-0472">Membrane</keyword>
<accession>A0ABP3P485</accession>
<dbReference type="EMBL" id="BAAAGS010000074">
    <property type="protein sequence ID" value="GAA0557597.1"/>
    <property type="molecule type" value="Genomic_DNA"/>
</dbReference>
<evidence type="ECO:0000313" key="2">
    <source>
        <dbReference type="EMBL" id="GAA0557597.1"/>
    </source>
</evidence>
<evidence type="ECO:0000256" key="1">
    <source>
        <dbReference type="SAM" id="Phobius"/>
    </source>
</evidence>
<keyword evidence="1" id="KW-0812">Transmembrane</keyword>
<feature type="transmembrane region" description="Helical" evidence="1">
    <location>
        <begin position="14"/>
        <end position="36"/>
    </location>
</feature>
<dbReference type="Proteomes" id="UP001500729">
    <property type="component" value="Unassembled WGS sequence"/>
</dbReference>
<reference evidence="3" key="1">
    <citation type="journal article" date="2019" name="Int. J. Syst. Evol. Microbiol.">
        <title>The Global Catalogue of Microorganisms (GCM) 10K type strain sequencing project: providing services to taxonomists for standard genome sequencing and annotation.</title>
        <authorList>
            <consortium name="The Broad Institute Genomics Platform"/>
            <consortium name="The Broad Institute Genome Sequencing Center for Infectious Disease"/>
            <person name="Wu L."/>
            <person name="Ma J."/>
        </authorList>
    </citation>
    <scope>NUCLEOTIDE SEQUENCE [LARGE SCALE GENOMIC DNA]</scope>
    <source>
        <strain evidence="3">JCM 10303</strain>
    </source>
</reference>
<organism evidence="2 3">
    <name type="scientific">Saccharopolyspora erythraea</name>
    <name type="common">Streptomyces erythraeus</name>
    <dbReference type="NCBI Taxonomy" id="1836"/>
    <lineage>
        <taxon>Bacteria</taxon>
        <taxon>Bacillati</taxon>
        <taxon>Actinomycetota</taxon>
        <taxon>Actinomycetes</taxon>
        <taxon>Pseudonocardiales</taxon>
        <taxon>Pseudonocardiaceae</taxon>
        <taxon>Saccharopolyspora</taxon>
    </lineage>
</organism>
<name>A0ABP3P485_SACER</name>
<proteinExistence type="predicted"/>
<protein>
    <submittedName>
        <fullName evidence="2">Uncharacterized protein</fullName>
    </submittedName>
</protein>
<sequence length="110" mass="11988">MTATSPSRRPKRRVAATVISAVLCLVLDLVTLYAVASSFLMSPRGPWDDDVLTAIQVSSFAGGLLAVLGGLLRTLPVARRWLSWWWFLPPMVLLLAAIARFGSMDIAYPS</sequence>
<keyword evidence="1" id="KW-1133">Transmembrane helix</keyword>
<feature type="transmembrane region" description="Helical" evidence="1">
    <location>
        <begin position="51"/>
        <end position="72"/>
    </location>
</feature>
<feature type="transmembrane region" description="Helical" evidence="1">
    <location>
        <begin position="84"/>
        <end position="102"/>
    </location>
</feature>
<comment type="caution">
    <text evidence="2">The sequence shown here is derived from an EMBL/GenBank/DDBJ whole genome shotgun (WGS) entry which is preliminary data.</text>
</comment>
<gene>
    <name evidence="2" type="ORF">GCM10009533_63970</name>
</gene>